<keyword evidence="6" id="KW-0496">Mitochondrion</keyword>
<evidence type="ECO:0000256" key="4">
    <source>
        <dbReference type="ARBA" id="ARBA00022792"/>
    </source>
</evidence>
<evidence type="ECO:0000256" key="5">
    <source>
        <dbReference type="ARBA" id="ARBA00022989"/>
    </source>
</evidence>
<comment type="subcellular location">
    <subcellularLocation>
        <location evidence="1">Mitochondrion inner membrane</location>
        <topology evidence="1">Single-pass membrane protein</topology>
    </subcellularLocation>
</comment>
<dbReference type="InterPro" id="IPR018850">
    <property type="entry name" value="Mt_escape_2_C"/>
</dbReference>
<keyword evidence="5" id="KW-1133">Transmembrane helix</keyword>
<dbReference type="AlphaFoldDB" id="A0A699XBW5"/>
<reference evidence="9" key="1">
    <citation type="journal article" date="2019" name="Sci. Rep.">
        <title>Draft genome of Tanacetum cinerariifolium, the natural source of mosquito coil.</title>
        <authorList>
            <person name="Yamashiro T."/>
            <person name="Shiraishi A."/>
            <person name="Satake H."/>
            <person name="Nakayama K."/>
        </authorList>
    </citation>
    <scope>NUCLEOTIDE SEQUENCE</scope>
</reference>
<comment type="similarity">
    <text evidence="2">Belongs to the YME2 family.</text>
</comment>
<evidence type="ECO:0000256" key="7">
    <source>
        <dbReference type="ARBA" id="ARBA00023136"/>
    </source>
</evidence>
<dbReference type="InterPro" id="IPR039627">
    <property type="entry name" value="Yme2_C"/>
</dbReference>
<dbReference type="GO" id="GO:0005743">
    <property type="term" value="C:mitochondrial inner membrane"/>
    <property type="evidence" value="ECO:0007669"/>
    <property type="project" value="UniProtKB-SubCell"/>
</dbReference>
<sequence>QNSLGYVQDKLSSFSDVYKTALSTEDSAQVTKLGGRMVDLETLVYKVRTGGTIQAAVDDIIMRNVVELRKAAFGDDGEDAKNLPWTRAQA</sequence>
<evidence type="ECO:0000256" key="2">
    <source>
        <dbReference type="ARBA" id="ARBA00010320"/>
    </source>
</evidence>
<proteinExistence type="inferred from homology"/>
<keyword evidence="3" id="KW-0812">Transmembrane</keyword>
<evidence type="ECO:0000256" key="1">
    <source>
        <dbReference type="ARBA" id="ARBA00004434"/>
    </source>
</evidence>
<feature type="domain" description="Mitochondrial escape protein 2 C-terminal" evidence="8">
    <location>
        <begin position="19"/>
        <end position="90"/>
    </location>
</feature>
<accession>A0A699XBW5</accession>
<keyword evidence="7" id="KW-0472">Membrane</keyword>
<organism evidence="9">
    <name type="scientific">Tanacetum cinerariifolium</name>
    <name type="common">Dalmatian daisy</name>
    <name type="synonym">Chrysanthemum cinerariifolium</name>
    <dbReference type="NCBI Taxonomy" id="118510"/>
    <lineage>
        <taxon>Eukaryota</taxon>
        <taxon>Viridiplantae</taxon>
        <taxon>Streptophyta</taxon>
        <taxon>Embryophyta</taxon>
        <taxon>Tracheophyta</taxon>
        <taxon>Spermatophyta</taxon>
        <taxon>Magnoliopsida</taxon>
        <taxon>eudicotyledons</taxon>
        <taxon>Gunneridae</taxon>
        <taxon>Pentapetalae</taxon>
        <taxon>asterids</taxon>
        <taxon>campanulids</taxon>
        <taxon>Asterales</taxon>
        <taxon>Asteraceae</taxon>
        <taxon>Asteroideae</taxon>
        <taxon>Anthemideae</taxon>
        <taxon>Anthemidinae</taxon>
        <taxon>Tanacetum</taxon>
    </lineage>
</organism>
<evidence type="ECO:0000259" key="8">
    <source>
        <dbReference type="Pfam" id="PF10443"/>
    </source>
</evidence>
<gene>
    <name evidence="9" type="ORF">Tci_928632</name>
</gene>
<keyword evidence="4" id="KW-0999">Mitochondrion inner membrane</keyword>
<evidence type="ECO:0000256" key="3">
    <source>
        <dbReference type="ARBA" id="ARBA00022692"/>
    </source>
</evidence>
<feature type="non-terminal residue" evidence="9">
    <location>
        <position position="1"/>
    </location>
</feature>
<dbReference type="PANTHER" id="PTHR32198:SF2">
    <property type="entry name" value="MITOCHONDRIAL ESCAPE PROTEIN 2"/>
    <property type="match status" value="1"/>
</dbReference>
<evidence type="ECO:0000256" key="6">
    <source>
        <dbReference type="ARBA" id="ARBA00023128"/>
    </source>
</evidence>
<comment type="caution">
    <text evidence="9">The sequence shown here is derived from an EMBL/GenBank/DDBJ whole genome shotgun (WGS) entry which is preliminary data.</text>
</comment>
<dbReference type="PANTHER" id="PTHR32198">
    <property type="entry name" value="MITOCHONDRIAL ESCAPE PROTEIN 2"/>
    <property type="match status" value="1"/>
</dbReference>
<evidence type="ECO:0000313" key="9">
    <source>
        <dbReference type="EMBL" id="GFD56663.1"/>
    </source>
</evidence>
<protein>
    <recommendedName>
        <fullName evidence="8">Mitochondrial escape protein 2 C-terminal domain-containing protein</fullName>
    </recommendedName>
</protein>
<feature type="non-terminal residue" evidence="9">
    <location>
        <position position="90"/>
    </location>
</feature>
<dbReference type="Pfam" id="PF10443">
    <property type="entry name" value="RNA12"/>
    <property type="match status" value="1"/>
</dbReference>
<dbReference type="EMBL" id="BKCJ011832043">
    <property type="protein sequence ID" value="GFD56663.1"/>
    <property type="molecule type" value="Genomic_DNA"/>
</dbReference>
<name>A0A699XBW5_TANCI</name>